<sequence length="84" mass="9501">MEYSHICEPSQQLPCSESFRGISPVAVLSTPNPDMAEAIRLLLTTLEHRFETPFPTTVDEAVGHGHNPRKSSKSTIPYREHHWC</sequence>
<proteinExistence type="predicted"/>
<feature type="region of interest" description="Disordered" evidence="1">
    <location>
        <begin position="57"/>
        <end position="84"/>
    </location>
</feature>
<gene>
    <name evidence="2" type="ORF">X797_007522</name>
</gene>
<organism evidence="2 3">
    <name type="scientific">Metarhizium robertsii</name>
    <dbReference type="NCBI Taxonomy" id="568076"/>
    <lineage>
        <taxon>Eukaryota</taxon>
        <taxon>Fungi</taxon>
        <taxon>Dikarya</taxon>
        <taxon>Ascomycota</taxon>
        <taxon>Pezizomycotina</taxon>
        <taxon>Sordariomycetes</taxon>
        <taxon>Hypocreomycetidae</taxon>
        <taxon>Hypocreales</taxon>
        <taxon>Clavicipitaceae</taxon>
        <taxon>Metarhizium</taxon>
    </lineage>
</organism>
<dbReference type="AlphaFoldDB" id="A0A014P830"/>
<comment type="caution">
    <text evidence="2">The sequence shown here is derived from an EMBL/GenBank/DDBJ whole genome shotgun (WGS) entry which is preliminary data.</text>
</comment>
<reference evidence="2 3" key="1">
    <citation type="submission" date="2014-02" db="EMBL/GenBank/DDBJ databases">
        <title>The genome sequence of the entomopathogenic fungus Metarhizium robertsii ARSEF 2575.</title>
        <authorList>
            <person name="Giuliano Garisto Donzelli B."/>
            <person name="Roe B.A."/>
            <person name="Macmil S.L."/>
            <person name="Krasnoff S.B."/>
            <person name="Gibson D.M."/>
        </authorList>
    </citation>
    <scope>NUCLEOTIDE SEQUENCE [LARGE SCALE GENOMIC DNA]</scope>
    <source>
        <strain evidence="2 3">ARSEF 2575</strain>
    </source>
</reference>
<evidence type="ECO:0000256" key="1">
    <source>
        <dbReference type="SAM" id="MobiDB-lite"/>
    </source>
</evidence>
<accession>A0A014P830</accession>
<protein>
    <submittedName>
        <fullName evidence="2">Uncharacterized protein</fullName>
    </submittedName>
</protein>
<dbReference type="HOGENOM" id="CLU_2527960_0_0_1"/>
<dbReference type="EMBL" id="JELW01000019">
    <property type="protein sequence ID" value="EXU99386.1"/>
    <property type="molecule type" value="Genomic_DNA"/>
</dbReference>
<name>A0A014P830_9HYPO</name>
<evidence type="ECO:0000313" key="2">
    <source>
        <dbReference type="EMBL" id="EXU99386.1"/>
    </source>
</evidence>
<evidence type="ECO:0000313" key="3">
    <source>
        <dbReference type="Proteomes" id="UP000030151"/>
    </source>
</evidence>
<dbReference type="Proteomes" id="UP000030151">
    <property type="component" value="Unassembled WGS sequence"/>
</dbReference>